<feature type="compositionally biased region" description="Low complexity" evidence="1">
    <location>
        <begin position="280"/>
        <end position="300"/>
    </location>
</feature>
<feature type="region of interest" description="Disordered" evidence="1">
    <location>
        <begin position="17"/>
        <end position="52"/>
    </location>
</feature>
<feature type="region of interest" description="Disordered" evidence="1">
    <location>
        <begin position="123"/>
        <end position="143"/>
    </location>
</feature>
<evidence type="ECO:0000313" key="3">
    <source>
        <dbReference type="Proteomes" id="UP000559256"/>
    </source>
</evidence>
<keyword evidence="3" id="KW-1185">Reference proteome</keyword>
<dbReference type="OrthoDB" id="2568455at2759"/>
<reference evidence="2 3" key="1">
    <citation type="journal article" date="2020" name="ISME J.">
        <title>Uncovering the hidden diversity of litter-decomposition mechanisms in mushroom-forming fungi.</title>
        <authorList>
            <person name="Floudas D."/>
            <person name="Bentzer J."/>
            <person name="Ahren D."/>
            <person name="Johansson T."/>
            <person name="Persson P."/>
            <person name="Tunlid A."/>
        </authorList>
    </citation>
    <scope>NUCLEOTIDE SEQUENCE [LARGE SCALE GENOMIC DNA]</scope>
    <source>
        <strain evidence="2 3">CBS 291.85</strain>
    </source>
</reference>
<gene>
    <name evidence="2" type="ORF">D9758_001932</name>
</gene>
<proteinExistence type="predicted"/>
<feature type="region of interest" description="Disordered" evidence="1">
    <location>
        <begin position="227"/>
        <end position="325"/>
    </location>
</feature>
<protein>
    <submittedName>
        <fullName evidence="2">Uncharacterized protein</fullName>
    </submittedName>
</protein>
<feature type="compositionally biased region" description="Low complexity" evidence="1">
    <location>
        <begin position="235"/>
        <end position="247"/>
    </location>
</feature>
<evidence type="ECO:0000313" key="2">
    <source>
        <dbReference type="EMBL" id="KAF5370731.1"/>
    </source>
</evidence>
<evidence type="ECO:0000256" key="1">
    <source>
        <dbReference type="SAM" id="MobiDB-lite"/>
    </source>
</evidence>
<name>A0A8H5LVE1_9AGAR</name>
<comment type="caution">
    <text evidence="2">The sequence shown here is derived from an EMBL/GenBank/DDBJ whole genome shotgun (WGS) entry which is preliminary data.</text>
</comment>
<sequence>MSYSPSRPPPLRFVSSESTLLYDLPSTSPPTSPPTSPRTPRSRRRSLTPSGIAANDLERFAEYCRAWYFNQDEDSGRLMTQTMAALPPSQRAPYSRLQASIRSSYHRSVNARRNAEFRAHLSATQPGASLTPHSRAQPRGQSAQKERYERFERFLRNWCSLGMPGPQPFFTALWALFRLQVVSDKHGGAGNRRIEWEFDDAVLKESAGKDFMLEAIDVLKGVLGFEEASSRRRSSTTSGDGTTPDTSVHLRSKSSPLFADCNNTTLPKRARAPSDPFLDTPTSSRTFSSSPSSTNASTLSGTRLSDTSEEQLVNPAQTSRDDLLSSIRNDPVIESIDEEYMRVWTCPDLTNTEYYNLLKLFPPMITRQSLPRFPPRPASRPLDLEEGYDEDKHISCGTGTMWISSRKRSTGWEGGGWWTRFISWWKTLFSRSAA</sequence>
<accession>A0A8H5LVE1</accession>
<dbReference type="EMBL" id="JAACJM010000010">
    <property type="protein sequence ID" value="KAF5370731.1"/>
    <property type="molecule type" value="Genomic_DNA"/>
</dbReference>
<dbReference type="Proteomes" id="UP000559256">
    <property type="component" value="Unassembled WGS sequence"/>
</dbReference>
<feature type="compositionally biased region" description="Pro residues" evidence="1">
    <location>
        <begin position="27"/>
        <end position="37"/>
    </location>
</feature>
<feature type="compositionally biased region" description="Polar residues" evidence="1">
    <location>
        <begin position="301"/>
        <end position="318"/>
    </location>
</feature>
<organism evidence="2 3">
    <name type="scientific">Tetrapyrgos nigripes</name>
    <dbReference type="NCBI Taxonomy" id="182062"/>
    <lineage>
        <taxon>Eukaryota</taxon>
        <taxon>Fungi</taxon>
        <taxon>Dikarya</taxon>
        <taxon>Basidiomycota</taxon>
        <taxon>Agaricomycotina</taxon>
        <taxon>Agaricomycetes</taxon>
        <taxon>Agaricomycetidae</taxon>
        <taxon>Agaricales</taxon>
        <taxon>Marasmiineae</taxon>
        <taxon>Marasmiaceae</taxon>
        <taxon>Tetrapyrgos</taxon>
    </lineage>
</organism>
<dbReference type="AlphaFoldDB" id="A0A8H5LVE1"/>